<dbReference type="EMBL" id="CAADFF010000144">
    <property type="protein sequence ID" value="VFJ99406.1"/>
    <property type="molecule type" value="Genomic_DNA"/>
</dbReference>
<dbReference type="Pfam" id="PF13707">
    <property type="entry name" value="RloB"/>
    <property type="match status" value="1"/>
</dbReference>
<organism evidence="1">
    <name type="scientific">Candidatus Kentrum sp. LFY</name>
    <dbReference type="NCBI Taxonomy" id="2126342"/>
    <lineage>
        <taxon>Bacteria</taxon>
        <taxon>Pseudomonadati</taxon>
        <taxon>Pseudomonadota</taxon>
        <taxon>Gammaproteobacteria</taxon>
        <taxon>Candidatus Kentrum</taxon>
    </lineage>
</organism>
<name>A0A450U7W6_9GAMM</name>
<proteinExistence type="predicted"/>
<reference evidence="1" key="1">
    <citation type="submission" date="2019-02" db="EMBL/GenBank/DDBJ databases">
        <authorList>
            <person name="Gruber-Vodicka R. H."/>
            <person name="Seah K. B. B."/>
        </authorList>
    </citation>
    <scope>NUCLEOTIDE SEQUENCE</scope>
    <source>
        <strain evidence="1">BECK_M6</strain>
        <strain evidence="2">BECK_M7</strain>
    </source>
</reference>
<accession>A0A450U7W6</accession>
<dbReference type="InterPro" id="IPR025591">
    <property type="entry name" value="RloB"/>
</dbReference>
<evidence type="ECO:0000313" key="2">
    <source>
        <dbReference type="EMBL" id="VFJ99406.1"/>
    </source>
</evidence>
<gene>
    <name evidence="1" type="ORF">BECKLFY1418A_GA0070994_10038</name>
    <name evidence="2" type="ORF">BECKLFY1418B_GA0070995_11444</name>
</gene>
<dbReference type="EMBL" id="CAADFH010000003">
    <property type="protein sequence ID" value="VFJ87989.1"/>
    <property type="molecule type" value="Genomic_DNA"/>
</dbReference>
<dbReference type="AlphaFoldDB" id="A0A450U7W6"/>
<evidence type="ECO:0000313" key="1">
    <source>
        <dbReference type="EMBL" id="VFJ87989.1"/>
    </source>
</evidence>
<protein>
    <submittedName>
        <fullName evidence="1">RloB-like protein</fullName>
    </submittedName>
</protein>
<sequence>MPHRFEVKLREWLLLHFEDGTDIASARQCTDRLERYLPGYDKGIDRYKITWKMISDAIERARKRDTPPCTTWPRTMGTTTVYRLVKNIRQSARDIHD</sequence>